<feature type="non-terminal residue" evidence="3">
    <location>
        <position position="89"/>
    </location>
</feature>
<protein>
    <submittedName>
        <fullName evidence="3">Uncharacterized protein</fullName>
    </submittedName>
</protein>
<dbReference type="AlphaFoldDB" id="A0A4Z2CKL8"/>
<dbReference type="EMBL" id="SKCS01000954">
    <property type="protein sequence ID" value="TNN04768.1"/>
    <property type="molecule type" value="Genomic_DNA"/>
</dbReference>
<evidence type="ECO:0000256" key="2">
    <source>
        <dbReference type="SAM" id="SignalP"/>
    </source>
</evidence>
<evidence type="ECO:0000313" key="3">
    <source>
        <dbReference type="EMBL" id="TNN04768.1"/>
    </source>
</evidence>
<keyword evidence="4" id="KW-1185">Reference proteome</keyword>
<feature type="chain" id="PRO_5021504307" evidence="2">
    <location>
        <begin position="20"/>
        <end position="89"/>
    </location>
</feature>
<organism evidence="3 4">
    <name type="scientific">Schistosoma japonicum</name>
    <name type="common">Blood fluke</name>
    <dbReference type="NCBI Taxonomy" id="6182"/>
    <lineage>
        <taxon>Eukaryota</taxon>
        <taxon>Metazoa</taxon>
        <taxon>Spiralia</taxon>
        <taxon>Lophotrochozoa</taxon>
        <taxon>Platyhelminthes</taxon>
        <taxon>Trematoda</taxon>
        <taxon>Digenea</taxon>
        <taxon>Strigeidida</taxon>
        <taxon>Schistosomatoidea</taxon>
        <taxon>Schistosomatidae</taxon>
        <taxon>Schistosoma</taxon>
    </lineage>
</organism>
<proteinExistence type="predicted"/>
<sequence length="89" mass="10367">KLWCLCQLIANVAIIYVRSLQNNIEGLIHDKIEQNIDNNLVKHVTFDYPTIPIEEQRTKMYETIKNRRRKGKGQSIGNSSTTELKNRNP</sequence>
<comment type="caution">
    <text evidence="3">The sequence shown here is derived from an EMBL/GenBank/DDBJ whole genome shotgun (WGS) entry which is preliminary data.</text>
</comment>
<feature type="region of interest" description="Disordered" evidence="1">
    <location>
        <begin position="65"/>
        <end position="89"/>
    </location>
</feature>
<accession>A0A4Z2CKL8</accession>
<keyword evidence="2" id="KW-0732">Signal</keyword>
<evidence type="ECO:0000313" key="4">
    <source>
        <dbReference type="Proteomes" id="UP000311919"/>
    </source>
</evidence>
<name>A0A4Z2CKL8_SCHJA</name>
<gene>
    <name evidence="3" type="ORF">EWB00_011360</name>
</gene>
<feature type="signal peptide" evidence="2">
    <location>
        <begin position="1"/>
        <end position="19"/>
    </location>
</feature>
<feature type="non-terminal residue" evidence="3">
    <location>
        <position position="1"/>
    </location>
</feature>
<evidence type="ECO:0000256" key="1">
    <source>
        <dbReference type="SAM" id="MobiDB-lite"/>
    </source>
</evidence>
<reference evidence="3 4" key="1">
    <citation type="submission" date="2019-03" db="EMBL/GenBank/DDBJ databases">
        <title>An improved genome assembly of the fluke Schistosoma japonicum.</title>
        <authorList>
            <person name="Hu W."/>
            <person name="Luo F."/>
            <person name="Yin M."/>
            <person name="Mo X."/>
            <person name="Sun C."/>
            <person name="Wu Q."/>
            <person name="Zhu B."/>
            <person name="Xiang M."/>
            <person name="Wang J."/>
            <person name="Wang Y."/>
            <person name="Zhang T."/>
            <person name="Xu B."/>
            <person name="Zheng H."/>
            <person name="Feng Z."/>
        </authorList>
    </citation>
    <scope>NUCLEOTIDE SEQUENCE [LARGE SCALE GENOMIC DNA]</scope>
    <source>
        <strain evidence="3">HuSjv2</strain>
        <tissue evidence="3">Worms</tissue>
    </source>
</reference>
<dbReference type="Proteomes" id="UP000311919">
    <property type="component" value="Unassembled WGS sequence"/>
</dbReference>